<keyword evidence="4" id="KW-1185">Reference proteome</keyword>
<evidence type="ECO:0000313" key="4">
    <source>
        <dbReference type="Proteomes" id="UP000749040"/>
    </source>
</evidence>
<dbReference type="InterPro" id="IPR001128">
    <property type="entry name" value="Cyt_P450"/>
</dbReference>
<dbReference type="PRINTS" id="PR00385">
    <property type="entry name" value="P450"/>
</dbReference>
<dbReference type="Gene3D" id="1.10.630.10">
    <property type="entry name" value="Cytochrome P450"/>
    <property type="match status" value="1"/>
</dbReference>
<dbReference type="EMBL" id="JADKYB010000029">
    <property type="protein sequence ID" value="MBM9509847.1"/>
    <property type="molecule type" value="Genomic_DNA"/>
</dbReference>
<protein>
    <submittedName>
        <fullName evidence="3">Cytochrome P450</fullName>
    </submittedName>
</protein>
<dbReference type="PANTHER" id="PTHR46696:SF1">
    <property type="entry name" value="CYTOCHROME P450 YJIB-RELATED"/>
    <property type="match status" value="1"/>
</dbReference>
<keyword evidence="2" id="KW-0479">Metal-binding</keyword>
<gene>
    <name evidence="3" type="ORF">ITX44_35910</name>
</gene>
<dbReference type="CDD" id="cd20625">
    <property type="entry name" value="CYP164-like"/>
    <property type="match status" value="1"/>
</dbReference>
<evidence type="ECO:0000313" key="3">
    <source>
        <dbReference type="EMBL" id="MBM9509847.1"/>
    </source>
</evidence>
<dbReference type="RefSeq" id="WP_205363347.1">
    <property type="nucleotide sequence ID" value="NZ_JADKYB010000029.1"/>
</dbReference>
<proteinExistence type="inferred from homology"/>
<sequence length="421" mass="45607">MTEHSVPAADSSAASDLVKQLFTSEEARADPYPLYRALRETAPVHRAEGGRVFLTRYADCAALTRNPALLAQSESWMDKASPGWRQHPAVVQNIETILFKDPPEHSRLRRLVNRSFTPRRVALMREDIGRLVDRALDRLADEAADGTAVNAYALLAETLPIAVVGTLIGIPEQDWKVLHDPVSEVMQVVEVGVGQDKLARADDGARQLNAYFEDLIAQRRREPRADIISDLIATADAAGDPGQGGSGMTETELLRMIILLFGAGVDTTVGLLSNGLLAFLDHPEQADLLRADPSLAEGAVSEVLRYDSPTHVIVRIAGDGAEVGGEPVPQWSTVFALTGAAHRDPEQFPDPDVFDITREGTSVLSFSGGAHYCVGAPLARLEAELFFPALLSRFPRLALAGPPVRRGFVVRGYEDLPVTVS</sequence>
<dbReference type="SUPFAM" id="SSF48264">
    <property type="entry name" value="Cytochrome P450"/>
    <property type="match status" value="1"/>
</dbReference>
<dbReference type="PANTHER" id="PTHR46696">
    <property type="entry name" value="P450, PUTATIVE (EUROFUNG)-RELATED"/>
    <property type="match status" value="1"/>
</dbReference>
<dbReference type="PROSITE" id="PS00086">
    <property type="entry name" value="CYTOCHROME_P450"/>
    <property type="match status" value="1"/>
</dbReference>
<evidence type="ECO:0000256" key="1">
    <source>
        <dbReference type="ARBA" id="ARBA00010617"/>
    </source>
</evidence>
<keyword evidence="2" id="KW-0349">Heme</keyword>
<accession>A0ABS2U3C7</accession>
<keyword evidence="2" id="KW-0560">Oxidoreductase</keyword>
<reference evidence="3 4" key="1">
    <citation type="submission" date="2021-01" db="EMBL/GenBank/DDBJ databases">
        <title>Streptomyces acididurans sp. nov., isolated from a peat swamp forest soil.</title>
        <authorList>
            <person name="Chantavorakit T."/>
            <person name="Duangmal K."/>
        </authorList>
    </citation>
    <scope>NUCLEOTIDE SEQUENCE [LARGE SCALE GENOMIC DNA]</scope>
    <source>
        <strain evidence="3 4">KK5PA1</strain>
    </source>
</reference>
<keyword evidence="2" id="KW-0503">Monooxygenase</keyword>
<comment type="similarity">
    <text evidence="1 2">Belongs to the cytochrome P450 family.</text>
</comment>
<name>A0ABS2U3C7_9ACTN</name>
<dbReference type="InterPro" id="IPR002397">
    <property type="entry name" value="Cyt_P450_B"/>
</dbReference>
<dbReference type="Proteomes" id="UP000749040">
    <property type="component" value="Unassembled WGS sequence"/>
</dbReference>
<dbReference type="Pfam" id="PF00067">
    <property type="entry name" value="p450"/>
    <property type="match status" value="1"/>
</dbReference>
<organism evidence="3 4">
    <name type="scientific">Actinacidiphila acididurans</name>
    <dbReference type="NCBI Taxonomy" id="2784346"/>
    <lineage>
        <taxon>Bacteria</taxon>
        <taxon>Bacillati</taxon>
        <taxon>Actinomycetota</taxon>
        <taxon>Actinomycetes</taxon>
        <taxon>Kitasatosporales</taxon>
        <taxon>Streptomycetaceae</taxon>
        <taxon>Actinacidiphila</taxon>
    </lineage>
</organism>
<dbReference type="InterPro" id="IPR036396">
    <property type="entry name" value="Cyt_P450_sf"/>
</dbReference>
<comment type="caution">
    <text evidence="3">The sequence shown here is derived from an EMBL/GenBank/DDBJ whole genome shotgun (WGS) entry which is preliminary data.</text>
</comment>
<dbReference type="PRINTS" id="PR00359">
    <property type="entry name" value="BP450"/>
</dbReference>
<evidence type="ECO:0000256" key="2">
    <source>
        <dbReference type="RuleBase" id="RU000461"/>
    </source>
</evidence>
<dbReference type="InterPro" id="IPR017972">
    <property type="entry name" value="Cyt_P450_CS"/>
</dbReference>
<keyword evidence="2" id="KW-0408">Iron</keyword>